<name>A0AAD3TL44_NEPGR</name>
<dbReference type="SUPFAM" id="SSF56112">
    <property type="entry name" value="Protein kinase-like (PK-like)"/>
    <property type="match status" value="1"/>
</dbReference>
<evidence type="ECO:0000259" key="3">
    <source>
        <dbReference type="Pfam" id="PF01595"/>
    </source>
</evidence>
<evidence type="ECO:0000256" key="1">
    <source>
        <dbReference type="ARBA" id="ARBA00022737"/>
    </source>
</evidence>
<protein>
    <recommendedName>
        <fullName evidence="3">CNNM transmembrane domain-containing protein</fullName>
    </recommendedName>
</protein>
<keyword evidence="2" id="KW-0129">CBS domain</keyword>
<organism evidence="4 5">
    <name type="scientific">Nepenthes gracilis</name>
    <name type="common">Slender pitcher plant</name>
    <dbReference type="NCBI Taxonomy" id="150966"/>
    <lineage>
        <taxon>Eukaryota</taxon>
        <taxon>Viridiplantae</taxon>
        <taxon>Streptophyta</taxon>
        <taxon>Embryophyta</taxon>
        <taxon>Tracheophyta</taxon>
        <taxon>Spermatophyta</taxon>
        <taxon>Magnoliopsida</taxon>
        <taxon>eudicotyledons</taxon>
        <taxon>Gunneridae</taxon>
        <taxon>Pentapetalae</taxon>
        <taxon>Caryophyllales</taxon>
        <taxon>Nepenthaceae</taxon>
        <taxon>Nepenthes</taxon>
    </lineage>
</organism>
<dbReference type="PANTHER" id="PTHR22777">
    <property type="entry name" value="HEMOLYSIN-RELATED"/>
    <property type="match status" value="1"/>
</dbReference>
<dbReference type="Pfam" id="PF01595">
    <property type="entry name" value="CNNM"/>
    <property type="match status" value="1"/>
</dbReference>
<dbReference type="PANTHER" id="PTHR22777:SF17">
    <property type="entry name" value="UPF0053 PROTEIN SLL0260"/>
    <property type="match status" value="1"/>
</dbReference>
<accession>A0AAD3TL44</accession>
<dbReference type="Pfam" id="PF05625">
    <property type="entry name" value="PAXNEB"/>
    <property type="match status" value="1"/>
</dbReference>
<reference evidence="4" key="1">
    <citation type="submission" date="2023-05" db="EMBL/GenBank/DDBJ databases">
        <title>Nepenthes gracilis genome sequencing.</title>
        <authorList>
            <person name="Fukushima K."/>
        </authorList>
    </citation>
    <scope>NUCLEOTIDE SEQUENCE</scope>
    <source>
        <strain evidence="4">SING2019-196</strain>
    </source>
</reference>
<evidence type="ECO:0000313" key="5">
    <source>
        <dbReference type="Proteomes" id="UP001279734"/>
    </source>
</evidence>
<keyword evidence="5" id="KW-1185">Reference proteome</keyword>
<dbReference type="AlphaFoldDB" id="A0AAD3TL44"/>
<keyword evidence="1" id="KW-0677">Repeat</keyword>
<proteinExistence type="predicted"/>
<dbReference type="GO" id="GO:0033588">
    <property type="term" value="C:elongator holoenzyme complex"/>
    <property type="evidence" value="ECO:0007669"/>
    <property type="project" value="InterPro"/>
</dbReference>
<dbReference type="EMBL" id="BSYO01000038">
    <property type="protein sequence ID" value="GMH30737.1"/>
    <property type="molecule type" value="Genomic_DNA"/>
</dbReference>
<feature type="domain" description="CNNM transmembrane" evidence="3">
    <location>
        <begin position="512"/>
        <end position="607"/>
    </location>
</feature>
<dbReference type="Proteomes" id="UP001279734">
    <property type="component" value="Unassembled WGS sequence"/>
</dbReference>
<comment type="caution">
    <text evidence="4">The sequence shown here is derived from an EMBL/GenBank/DDBJ whole genome shotgun (WGS) entry which is preliminary data.</text>
</comment>
<gene>
    <name evidence="4" type="ORF">Nepgr_032580</name>
</gene>
<dbReference type="InterPro" id="IPR002550">
    <property type="entry name" value="CNNM"/>
</dbReference>
<dbReference type="InterPro" id="IPR011009">
    <property type="entry name" value="Kinase-like_dom_sf"/>
</dbReference>
<dbReference type="Gene3D" id="1.10.510.10">
    <property type="entry name" value="Transferase(Phosphotransferase) domain 1"/>
    <property type="match status" value="1"/>
</dbReference>
<evidence type="ECO:0000313" key="4">
    <source>
        <dbReference type="EMBL" id="GMH30737.1"/>
    </source>
</evidence>
<sequence>MTSPLARIPTHTCPNVEEIMNFGDLSNDFFLTDKDKNKIPVPGSVQLLLEMNSSIVEDGTVMYAKQPKFEEIAHRVIRYLTWDAGIALNSLTAVFGDMVEQDQARGGSATCFLEVMHDASYLTCFGFLWAPGSLAPVPDPFSPISFTALVEWLCSPPPMKGPVNCLHMFTLLFDAVGFSQVYKLMEDNLCCWICLDIISVGSEESAVPSDPTIIVLLEEMGTTDLCKGSFQRGIYTVEMDVMKGKMHSLLKSLGKLFGLSTVPKFPQVVMAAIKFPFSSFSHNPLVGSTSQNPTLKPGPNSSVFISSSISDVDEILGGGLCLESLIITLKGFKFFFGTLPNPMLSQDNKPHDRVEQEKGLRIAWQYKTYFKEGEQTSDNRNNKLEYCNDCDLRKTWERHILTRKPIECVIMEDSTIDSHKQLDYEYVPNDTLHHVMDWVARIKYSVGAIHGLAYLQDDCHPRTTHWDIQSSIIFRANNFEGRVLDFGLAKLALEADSHVSSREMELDSFLVVRELAKQETDNGIFKMLRSDVTRFLTSILIGTIFANIGATALVIEAATKIFGEAGVSAATGVTTVAVLLLPEINPTSIAVPNATEVARLVVRPVLNFSPPPFLAPTFIMRQCYGCS</sequence>
<dbReference type="GO" id="GO:0002098">
    <property type="term" value="P:tRNA wobble uridine modification"/>
    <property type="evidence" value="ECO:0007669"/>
    <property type="project" value="InterPro"/>
</dbReference>
<dbReference type="InterPro" id="IPR008728">
    <property type="entry name" value="Elongator_complex_protein_4"/>
</dbReference>
<evidence type="ECO:0000256" key="2">
    <source>
        <dbReference type="ARBA" id="ARBA00023122"/>
    </source>
</evidence>